<keyword evidence="1" id="KW-0812">Transmembrane</keyword>
<dbReference type="Proteomes" id="UP001177295">
    <property type="component" value="Chromosome"/>
</dbReference>
<evidence type="ECO:0000313" key="4">
    <source>
        <dbReference type="Proteomes" id="UP001177295"/>
    </source>
</evidence>
<protein>
    <submittedName>
        <fullName evidence="3">Pilin</fullName>
    </submittedName>
</protein>
<sequence>MKLNITKERIVGLLAVPVLALTVGSAPAFAASLSISGGANSARGNDQSGCLFGNEPGCEGTDQTPIFKTITNVLLFIIGAISVIMLIIGGIRYTTSNGDQQAVQNAKNTILYAVVGLVIAILAFAAINFVISSFVNRE</sequence>
<organism evidence="3 4">
    <name type="scientific">Candidatus Southlakia epibionticum</name>
    <dbReference type="NCBI Taxonomy" id="3043284"/>
    <lineage>
        <taxon>Bacteria</taxon>
        <taxon>Candidatus Saccharimonadota</taxon>
        <taxon>Candidatus Saccharimonadia</taxon>
        <taxon>Candidatus Saccharimonadales</taxon>
        <taxon>Candidatus Saccharimonadaceae</taxon>
        <taxon>Candidatus Southlakia</taxon>
    </lineage>
</organism>
<keyword evidence="1" id="KW-1133">Transmembrane helix</keyword>
<feature type="transmembrane region" description="Helical" evidence="1">
    <location>
        <begin position="110"/>
        <end position="135"/>
    </location>
</feature>
<feature type="chain" id="PRO_5046959543" evidence="2">
    <location>
        <begin position="31"/>
        <end position="138"/>
    </location>
</feature>
<dbReference type="RefSeq" id="WP_376754040.1">
    <property type="nucleotide sequence ID" value="NZ_CP124550.1"/>
</dbReference>
<evidence type="ECO:0000256" key="2">
    <source>
        <dbReference type="SAM" id="SignalP"/>
    </source>
</evidence>
<gene>
    <name evidence="3" type="ORF">SEML1_0019</name>
</gene>
<evidence type="ECO:0000313" key="3">
    <source>
        <dbReference type="EMBL" id="WIO45664.1"/>
    </source>
</evidence>
<reference evidence="3 4" key="1">
    <citation type="journal article" date="2023" name="Cell">
        <title>Genetic manipulation of Patescibacteria provides mechanistic insights into microbial dark matter and the epibiotic lifestyle.</title>
        <authorList>
            <person name="Wang Y."/>
            <person name="Gallagher L.A."/>
            <person name="Andrade P.A."/>
            <person name="Liu A."/>
            <person name="Humphreys I.R."/>
            <person name="Turkarslan S."/>
            <person name="Cutler K.J."/>
            <person name="Arrieta-Ortiz M.L."/>
            <person name="Li Y."/>
            <person name="Radey M.C."/>
            <person name="McLean J.S."/>
            <person name="Cong Q."/>
            <person name="Baker D."/>
            <person name="Baliga N.S."/>
            <person name="Peterson S.B."/>
            <person name="Mougous J.D."/>
        </authorList>
    </citation>
    <scope>NUCLEOTIDE SEQUENCE [LARGE SCALE GENOMIC DNA]</scope>
    <source>
        <strain evidence="3 4">ML1</strain>
    </source>
</reference>
<keyword evidence="4" id="KW-1185">Reference proteome</keyword>
<evidence type="ECO:0000256" key="1">
    <source>
        <dbReference type="SAM" id="Phobius"/>
    </source>
</evidence>
<dbReference type="EMBL" id="CP124550">
    <property type="protein sequence ID" value="WIO45664.1"/>
    <property type="molecule type" value="Genomic_DNA"/>
</dbReference>
<accession>A0ABY8WXI9</accession>
<dbReference type="Pfam" id="PF18895">
    <property type="entry name" value="T4SS_pilin"/>
    <property type="match status" value="1"/>
</dbReference>
<keyword evidence="2" id="KW-0732">Signal</keyword>
<feature type="signal peptide" evidence="2">
    <location>
        <begin position="1"/>
        <end position="30"/>
    </location>
</feature>
<name>A0ABY8WXI9_9BACT</name>
<dbReference type="NCBIfam" id="NF045849">
    <property type="entry name" value="ICE_MMCAP2_0565"/>
    <property type="match status" value="1"/>
</dbReference>
<feature type="transmembrane region" description="Helical" evidence="1">
    <location>
        <begin position="70"/>
        <end position="89"/>
    </location>
</feature>
<dbReference type="InterPro" id="IPR043993">
    <property type="entry name" value="T4SS_pilin"/>
</dbReference>
<keyword evidence="1" id="KW-0472">Membrane</keyword>
<proteinExistence type="predicted"/>